<dbReference type="PANTHER" id="PTHR43461">
    <property type="entry name" value="TRANSMEMBRANE PROTEIN 256"/>
    <property type="match status" value="1"/>
</dbReference>
<feature type="transmembrane region" description="Helical" evidence="6">
    <location>
        <begin position="89"/>
        <end position="112"/>
    </location>
</feature>
<dbReference type="GO" id="GO:0005886">
    <property type="term" value="C:plasma membrane"/>
    <property type="evidence" value="ECO:0007669"/>
    <property type="project" value="TreeGrafter"/>
</dbReference>
<evidence type="ECO:0000256" key="3">
    <source>
        <dbReference type="ARBA" id="ARBA00022692"/>
    </source>
</evidence>
<evidence type="ECO:0000313" key="7">
    <source>
        <dbReference type="EMBL" id="QDU06864.1"/>
    </source>
</evidence>
<evidence type="ECO:0000256" key="2">
    <source>
        <dbReference type="ARBA" id="ARBA00009694"/>
    </source>
</evidence>
<protein>
    <recommendedName>
        <fullName evidence="9">DUF423 domain-containing protein</fullName>
    </recommendedName>
</protein>
<evidence type="ECO:0000256" key="4">
    <source>
        <dbReference type="ARBA" id="ARBA00022989"/>
    </source>
</evidence>
<keyword evidence="3 6" id="KW-0812">Transmembrane</keyword>
<comment type="similarity">
    <text evidence="2">Belongs to the UPF0382 family.</text>
</comment>
<dbReference type="AlphaFoldDB" id="A0A517WNM7"/>
<dbReference type="OrthoDB" id="9802121at2"/>
<evidence type="ECO:0000256" key="6">
    <source>
        <dbReference type="SAM" id="Phobius"/>
    </source>
</evidence>
<accession>A0A517WNM7</accession>
<comment type="subcellular location">
    <subcellularLocation>
        <location evidence="1">Membrane</location>
        <topology evidence="1">Multi-pass membrane protein</topology>
    </subcellularLocation>
</comment>
<keyword evidence="8" id="KW-1185">Reference proteome</keyword>
<dbReference type="Pfam" id="PF04241">
    <property type="entry name" value="DUF423"/>
    <property type="match status" value="1"/>
</dbReference>
<reference evidence="7 8" key="1">
    <citation type="submission" date="2019-03" db="EMBL/GenBank/DDBJ databases">
        <title>Deep-cultivation of Planctomycetes and their phenomic and genomic characterization uncovers novel biology.</title>
        <authorList>
            <person name="Wiegand S."/>
            <person name="Jogler M."/>
            <person name="Boedeker C."/>
            <person name="Pinto D."/>
            <person name="Vollmers J."/>
            <person name="Rivas-Marin E."/>
            <person name="Kohn T."/>
            <person name="Peeters S.H."/>
            <person name="Heuer A."/>
            <person name="Rast P."/>
            <person name="Oberbeckmann S."/>
            <person name="Bunk B."/>
            <person name="Jeske O."/>
            <person name="Meyerdierks A."/>
            <person name="Storesund J.E."/>
            <person name="Kallscheuer N."/>
            <person name="Luecker S."/>
            <person name="Lage O.M."/>
            <person name="Pohl T."/>
            <person name="Merkel B.J."/>
            <person name="Hornburger P."/>
            <person name="Mueller R.-W."/>
            <person name="Bruemmer F."/>
            <person name="Labrenz M."/>
            <person name="Spormann A.M."/>
            <person name="Op den Camp H."/>
            <person name="Overmann J."/>
            <person name="Amann R."/>
            <person name="Jetten M.S.M."/>
            <person name="Mascher T."/>
            <person name="Medema M.H."/>
            <person name="Devos D.P."/>
            <person name="Kaster A.-K."/>
            <person name="Ovreas L."/>
            <person name="Rohde M."/>
            <person name="Galperin M.Y."/>
            <person name="Jogler C."/>
        </authorList>
    </citation>
    <scope>NUCLEOTIDE SEQUENCE [LARGE SCALE GENOMIC DNA]</scope>
    <source>
        <strain evidence="7 8">V202</strain>
    </source>
</reference>
<evidence type="ECO:0000256" key="1">
    <source>
        <dbReference type="ARBA" id="ARBA00004141"/>
    </source>
</evidence>
<sequence length="162" mass="17042">MSCCPFNWSMIGAVLAGLAVILGAFAAHGIDGYFAEKYHGQVKSIAGSEVPAAQKYLKDFKTGAEYQMYHALALILVGFAGLTSQKKKLLNCAGWCFLLGIIFFSGSLYVLTLSGQTFWGAIAPIGGTLFIVGWFTFAAGICCCGGDSNSEVLSAPETPSST</sequence>
<feature type="transmembrane region" description="Helical" evidence="6">
    <location>
        <begin position="66"/>
        <end position="82"/>
    </location>
</feature>
<dbReference type="PANTHER" id="PTHR43461:SF1">
    <property type="entry name" value="TRANSMEMBRANE PROTEIN 256"/>
    <property type="match status" value="1"/>
</dbReference>
<keyword evidence="4 6" id="KW-1133">Transmembrane helix</keyword>
<dbReference type="RefSeq" id="WP_145170385.1">
    <property type="nucleotide sequence ID" value="NZ_CP037422.1"/>
</dbReference>
<evidence type="ECO:0000313" key="8">
    <source>
        <dbReference type="Proteomes" id="UP000318384"/>
    </source>
</evidence>
<organism evidence="7 8">
    <name type="scientific">Gimesia aquarii</name>
    <dbReference type="NCBI Taxonomy" id="2527964"/>
    <lineage>
        <taxon>Bacteria</taxon>
        <taxon>Pseudomonadati</taxon>
        <taxon>Planctomycetota</taxon>
        <taxon>Planctomycetia</taxon>
        <taxon>Planctomycetales</taxon>
        <taxon>Planctomycetaceae</taxon>
        <taxon>Gimesia</taxon>
    </lineage>
</organism>
<keyword evidence="5 6" id="KW-0472">Membrane</keyword>
<evidence type="ECO:0000256" key="5">
    <source>
        <dbReference type="ARBA" id="ARBA00023136"/>
    </source>
</evidence>
<gene>
    <name evidence="7" type="ORF">V202x_02070</name>
</gene>
<evidence type="ECO:0008006" key="9">
    <source>
        <dbReference type="Google" id="ProtNLM"/>
    </source>
</evidence>
<proteinExistence type="inferred from homology"/>
<dbReference type="EMBL" id="CP037422">
    <property type="protein sequence ID" value="QDU06864.1"/>
    <property type="molecule type" value="Genomic_DNA"/>
</dbReference>
<dbReference type="InterPro" id="IPR006696">
    <property type="entry name" value="DUF423"/>
</dbReference>
<dbReference type="Proteomes" id="UP000318384">
    <property type="component" value="Chromosome"/>
</dbReference>
<feature type="transmembrane region" description="Helical" evidence="6">
    <location>
        <begin position="118"/>
        <end position="144"/>
    </location>
</feature>
<name>A0A517WNM7_9PLAN</name>